<dbReference type="GO" id="GO:0022857">
    <property type="term" value="F:transmembrane transporter activity"/>
    <property type="evidence" value="ECO:0007669"/>
    <property type="project" value="InterPro"/>
</dbReference>
<dbReference type="PROSITE" id="PS50850">
    <property type="entry name" value="MFS"/>
    <property type="match status" value="1"/>
</dbReference>
<evidence type="ECO:0000256" key="2">
    <source>
        <dbReference type="ARBA" id="ARBA00022692"/>
    </source>
</evidence>
<dbReference type="Pfam" id="PF07690">
    <property type="entry name" value="MFS_1"/>
    <property type="match status" value="1"/>
</dbReference>
<feature type="transmembrane region" description="Helical" evidence="7">
    <location>
        <begin position="172"/>
        <end position="191"/>
    </location>
</feature>
<keyword evidence="4 7" id="KW-0472">Membrane</keyword>
<dbReference type="AlphaFoldDB" id="A0A9P7H3Q4"/>
<dbReference type="Gene3D" id="1.20.1250.20">
    <property type="entry name" value="MFS general substrate transporter like domains"/>
    <property type="match status" value="1"/>
</dbReference>
<organism evidence="9 10">
    <name type="scientific">Fusarium avenaceum</name>
    <dbReference type="NCBI Taxonomy" id="40199"/>
    <lineage>
        <taxon>Eukaryota</taxon>
        <taxon>Fungi</taxon>
        <taxon>Dikarya</taxon>
        <taxon>Ascomycota</taxon>
        <taxon>Pezizomycotina</taxon>
        <taxon>Sordariomycetes</taxon>
        <taxon>Hypocreomycetidae</taxon>
        <taxon>Hypocreales</taxon>
        <taxon>Nectriaceae</taxon>
        <taxon>Fusarium</taxon>
        <taxon>Fusarium tricinctum species complex</taxon>
    </lineage>
</organism>
<feature type="region of interest" description="Disordered" evidence="6">
    <location>
        <begin position="1"/>
        <end position="23"/>
    </location>
</feature>
<name>A0A9P7H3Q4_9HYPO</name>
<feature type="transmembrane region" description="Helical" evidence="7">
    <location>
        <begin position="424"/>
        <end position="441"/>
    </location>
</feature>
<dbReference type="InterPro" id="IPR036259">
    <property type="entry name" value="MFS_trans_sf"/>
</dbReference>
<feature type="transmembrane region" description="Helical" evidence="7">
    <location>
        <begin position="85"/>
        <end position="103"/>
    </location>
</feature>
<evidence type="ECO:0000256" key="4">
    <source>
        <dbReference type="ARBA" id="ARBA00023136"/>
    </source>
</evidence>
<feature type="domain" description="Major facilitator superfamily (MFS) profile" evidence="8">
    <location>
        <begin position="50"/>
        <end position="563"/>
    </location>
</feature>
<keyword evidence="10" id="KW-1185">Reference proteome</keyword>
<sequence>MPMALRSSANQERPDGGELGTPTADCLEKHKESGCEDELEYLTGWKLFLTFLALCLTVFLVALDQTIIATAIPTITSQFHSIKDVGWYGSAYLLTTCSFQLFFGKLYTLLSIKWTFSGAVLIFEIGSAICGASPSSVVLIVGRAIAGIGGAGIFSGALIIVGKSIPLAKRPAFTGIIGAVWGIASVVGPLLGGAFTSHASWRWCFYINLPIGAVAILFIILFLKSPPALGVKSEGWMDTVLQFDPIGSVFFIASIICLLLALQWGGSTYSWSDGREIALLTLFGLLIISWTITQWKMGDNATVPLRIALQRTVAFSTFYVFFASASFVLNIYYLPIWFQAIKGDNAAESGIHNLPTVLSVGKHTDIAFRALDIGLTCVIVVFAIGGGVGVTAIGYYTPFMIAGSLIMAVGAGLLLLFKVDTAIAMWLGFQIVFGAGAGIGLELPNIAVQTVLSENDMSAGTSLIVFARSLGGAIFVSAGQNVFNSHIISGARSHVRELDPSVILRSGATDLQETIKAAVPNNGDIVTKVVQTYNDAIVQTFVVALVLACISIMGAFGVEWRSIKKQKASQRSNPHE</sequence>
<dbReference type="Proteomes" id="UP000782241">
    <property type="component" value="Unassembled WGS sequence"/>
</dbReference>
<dbReference type="InterPro" id="IPR020846">
    <property type="entry name" value="MFS_dom"/>
</dbReference>
<dbReference type="GO" id="GO:0005886">
    <property type="term" value="C:plasma membrane"/>
    <property type="evidence" value="ECO:0007669"/>
    <property type="project" value="TreeGrafter"/>
</dbReference>
<evidence type="ECO:0000256" key="1">
    <source>
        <dbReference type="ARBA" id="ARBA00004141"/>
    </source>
</evidence>
<dbReference type="FunFam" id="1.20.1720.10:FF:000012">
    <property type="entry name" value="MFS toxin efflux pump (AflT)"/>
    <property type="match status" value="1"/>
</dbReference>
<evidence type="ECO:0000256" key="5">
    <source>
        <dbReference type="ARBA" id="ARBA00023180"/>
    </source>
</evidence>
<keyword evidence="3 7" id="KW-1133">Transmembrane helix</keyword>
<feature type="transmembrane region" description="Helical" evidence="7">
    <location>
        <begin position="399"/>
        <end position="417"/>
    </location>
</feature>
<gene>
    <name evidence="9" type="ORF">KAF25_005360</name>
</gene>
<evidence type="ECO:0000256" key="6">
    <source>
        <dbReference type="SAM" id="MobiDB-lite"/>
    </source>
</evidence>
<evidence type="ECO:0000256" key="3">
    <source>
        <dbReference type="ARBA" id="ARBA00022989"/>
    </source>
</evidence>
<evidence type="ECO:0000256" key="7">
    <source>
        <dbReference type="SAM" id="Phobius"/>
    </source>
</evidence>
<feature type="transmembrane region" description="Helical" evidence="7">
    <location>
        <begin position="536"/>
        <end position="558"/>
    </location>
</feature>
<feature type="transmembrane region" description="Helical" evidence="7">
    <location>
        <begin position="203"/>
        <end position="223"/>
    </location>
</feature>
<feature type="transmembrane region" description="Helical" evidence="7">
    <location>
        <begin position="47"/>
        <end position="73"/>
    </location>
</feature>
<feature type="transmembrane region" description="Helical" evidence="7">
    <location>
        <begin position="313"/>
        <end position="334"/>
    </location>
</feature>
<dbReference type="CDD" id="cd17502">
    <property type="entry name" value="MFS_Azr1_MDR_like"/>
    <property type="match status" value="1"/>
</dbReference>
<dbReference type="PANTHER" id="PTHR23501">
    <property type="entry name" value="MAJOR FACILITATOR SUPERFAMILY"/>
    <property type="match status" value="1"/>
</dbReference>
<keyword evidence="2 7" id="KW-0812">Transmembrane</keyword>
<dbReference type="PANTHER" id="PTHR23501:SF201">
    <property type="entry name" value="MFS AFLATOXIN EFFLUX PUMP"/>
    <property type="match status" value="1"/>
</dbReference>
<feature type="transmembrane region" description="Helical" evidence="7">
    <location>
        <begin position="277"/>
        <end position="293"/>
    </location>
</feature>
<feature type="transmembrane region" description="Helical" evidence="7">
    <location>
        <begin position="370"/>
        <end position="393"/>
    </location>
</feature>
<feature type="transmembrane region" description="Helical" evidence="7">
    <location>
        <begin position="243"/>
        <end position="265"/>
    </location>
</feature>
<keyword evidence="5" id="KW-0325">Glycoprotein</keyword>
<comment type="caution">
    <text evidence="9">The sequence shown here is derived from an EMBL/GenBank/DDBJ whole genome shotgun (WGS) entry which is preliminary data.</text>
</comment>
<dbReference type="InterPro" id="IPR011701">
    <property type="entry name" value="MFS"/>
</dbReference>
<reference evidence="9" key="1">
    <citation type="submission" date="2021-04" db="EMBL/GenBank/DDBJ databases">
        <title>Draft genome of Fusarium avenaceum strain F156N33, isolated from an atmospheric sample in Virginia.</title>
        <authorList>
            <person name="Yang S."/>
            <person name="Vinatzer B.A."/>
            <person name="Coleman J."/>
        </authorList>
    </citation>
    <scope>NUCLEOTIDE SEQUENCE</scope>
    <source>
        <strain evidence="9">F156N33</strain>
    </source>
</reference>
<accession>A0A9P7H3Q4</accession>
<protein>
    <recommendedName>
        <fullName evidence="8">Major facilitator superfamily (MFS) profile domain-containing protein</fullName>
    </recommendedName>
</protein>
<dbReference type="SUPFAM" id="SSF103473">
    <property type="entry name" value="MFS general substrate transporter"/>
    <property type="match status" value="1"/>
</dbReference>
<dbReference type="EMBL" id="JAGPUO010000007">
    <property type="protein sequence ID" value="KAG5661238.1"/>
    <property type="molecule type" value="Genomic_DNA"/>
</dbReference>
<evidence type="ECO:0000313" key="10">
    <source>
        <dbReference type="Proteomes" id="UP000782241"/>
    </source>
</evidence>
<evidence type="ECO:0000259" key="8">
    <source>
        <dbReference type="PROSITE" id="PS50850"/>
    </source>
</evidence>
<feature type="transmembrane region" description="Helical" evidence="7">
    <location>
        <begin position="109"/>
        <end position="130"/>
    </location>
</feature>
<proteinExistence type="predicted"/>
<evidence type="ECO:0000313" key="9">
    <source>
        <dbReference type="EMBL" id="KAG5661238.1"/>
    </source>
</evidence>
<comment type="subcellular location">
    <subcellularLocation>
        <location evidence="1">Membrane</location>
        <topology evidence="1">Multi-pass membrane protein</topology>
    </subcellularLocation>
</comment>
<feature type="transmembrane region" description="Helical" evidence="7">
    <location>
        <begin position="137"/>
        <end position="160"/>
    </location>
</feature>
<dbReference type="PRINTS" id="PR01036">
    <property type="entry name" value="TCRTETB"/>
</dbReference>